<organism evidence="7 8">
    <name type="scientific">Aminipila terrae</name>
    <dbReference type="NCBI Taxonomy" id="2697030"/>
    <lineage>
        <taxon>Bacteria</taxon>
        <taxon>Bacillati</taxon>
        <taxon>Bacillota</taxon>
        <taxon>Clostridia</taxon>
        <taxon>Peptostreptococcales</taxon>
        <taxon>Anaerovoracaceae</taxon>
        <taxon>Aminipila</taxon>
    </lineage>
</organism>
<feature type="transmembrane region" description="Helical" evidence="6">
    <location>
        <begin position="103"/>
        <end position="124"/>
    </location>
</feature>
<keyword evidence="4 6" id="KW-1133">Transmembrane helix</keyword>
<dbReference type="Proteomes" id="UP000463883">
    <property type="component" value="Chromosome"/>
</dbReference>
<accession>A0A6P1MKE6</accession>
<evidence type="ECO:0000313" key="7">
    <source>
        <dbReference type="EMBL" id="QHI73623.1"/>
    </source>
</evidence>
<proteinExistence type="inferred from homology"/>
<feature type="transmembrane region" description="Helical" evidence="6">
    <location>
        <begin position="20"/>
        <end position="39"/>
    </location>
</feature>
<protein>
    <submittedName>
        <fullName evidence="7">Tryptophan-rich sensory protein</fullName>
    </submittedName>
</protein>
<keyword evidence="5 6" id="KW-0472">Membrane</keyword>
<dbReference type="FunFam" id="1.20.1260.100:FF:000001">
    <property type="entry name" value="translocator protein 2"/>
    <property type="match status" value="1"/>
</dbReference>
<evidence type="ECO:0000256" key="2">
    <source>
        <dbReference type="ARBA" id="ARBA00007524"/>
    </source>
</evidence>
<keyword evidence="8" id="KW-1185">Reference proteome</keyword>
<evidence type="ECO:0000256" key="6">
    <source>
        <dbReference type="SAM" id="Phobius"/>
    </source>
</evidence>
<reference evidence="7 8" key="1">
    <citation type="submission" date="2020-01" db="EMBL/GenBank/DDBJ databases">
        <title>Genomic analysis of Aminipila sp. CBA3637.</title>
        <authorList>
            <person name="Kim Y.B."/>
            <person name="Roh S.W."/>
        </authorList>
    </citation>
    <scope>NUCLEOTIDE SEQUENCE [LARGE SCALE GENOMIC DNA]</scope>
    <source>
        <strain evidence="7 8">CBA3637</strain>
    </source>
</reference>
<name>A0A6P1MKE6_9FIRM</name>
<dbReference type="Gene3D" id="1.20.1260.100">
    <property type="entry name" value="TspO/MBR protein"/>
    <property type="match status" value="1"/>
</dbReference>
<dbReference type="Pfam" id="PF03073">
    <property type="entry name" value="TspO_MBR"/>
    <property type="match status" value="1"/>
</dbReference>
<evidence type="ECO:0000313" key="8">
    <source>
        <dbReference type="Proteomes" id="UP000463883"/>
    </source>
</evidence>
<evidence type="ECO:0000256" key="5">
    <source>
        <dbReference type="ARBA" id="ARBA00023136"/>
    </source>
</evidence>
<comment type="similarity">
    <text evidence="2">Belongs to the TspO/BZRP family.</text>
</comment>
<comment type="subcellular location">
    <subcellularLocation>
        <location evidence="1">Membrane</location>
        <topology evidence="1">Multi-pass membrane protein</topology>
    </subcellularLocation>
</comment>
<sequence length="128" mass="14934">MAKFQQLNKPDFAPPGSIFPIVWTILFILMGIASYRIYLKGTENQNVKSALIFYAVQLIVNFFWSILFFGFGMRGLAFIWLIILWILIVITTVKFYKIDKTAGYLMIPYILWVSFAGVLNYSVWMLNR</sequence>
<dbReference type="CDD" id="cd15904">
    <property type="entry name" value="TSPO_MBR"/>
    <property type="match status" value="1"/>
</dbReference>
<dbReference type="EMBL" id="CP047591">
    <property type="protein sequence ID" value="QHI73623.1"/>
    <property type="molecule type" value="Genomic_DNA"/>
</dbReference>
<dbReference type="KEGG" id="amic:Ami3637_15690"/>
<dbReference type="InterPro" id="IPR004307">
    <property type="entry name" value="TspO_MBR"/>
</dbReference>
<dbReference type="GO" id="GO:0033013">
    <property type="term" value="P:tetrapyrrole metabolic process"/>
    <property type="evidence" value="ECO:0007669"/>
    <property type="project" value="UniProtKB-ARBA"/>
</dbReference>
<evidence type="ECO:0000256" key="4">
    <source>
        <dbReference type="ARBA" id="ARBA00022989"/>
    </source>
</evidence>
<dbReference type="RefSeq" id="WP_162363388.1">
    <property type="nucleotide sequence ID" value="NZ_CP047591.1"/>
</dbReference>
<dbReference type="PANTHER" id="PTHR10057:SF0">
    <property type="entry name" value="TRANSLOCATOR PROTEIN"/>
    <property type="match status" value="1"/>
</dbReference>
<dbReference type="GO" id="GO:0016020">
    <property type="term" value="C:membrane"/>
    <property type="evidence" value="ECO:0007669"/>
    <property type="project" value="UniProtKB-SubCell"/>
</dbReference>
<dbReference type="InterPro" id="IPR038330">
    <property type="entry name" value="TspO/MBR-related_sf"/>
</dbReference>
<dbReference type="AlphaFoldDB" id="A0A6P1MKE6"/>
<dbReference type="PANTHER" id="PTHR10057">
    <property type="entry name" value="PERIPHERAL-TYPE BENZODIAZEPINE RECEPTOR"/>
    <property type="match status" value="1"/>
</dbReference>
<feature type="transmembrane region" description="Helical" evidence="6">
    <location>
        <begin position="77"/>
        <end position="96"/>
    </location>
</feature>
<dbReference type="PIRSF" id="PIRSF005859">
    <property type="entry name" value="PBR"/>
    <property type="match status" value="1"/>
</dbReference>
<keyword evidence="3 6" id="KW-0812">Transmembrane</keyword>
<evidence type="ECO:0000256" key="3">
    <source>
        <dbReference type="ARBA" id="ARBA00022692"/>
    </source>
</evidence>
<evidence type="ECO:0000256" key="1">
    <source>
        <dbReference type="ARBA" id="ARBA00004141"/>
    </source>
</evidence>
<feature type="transmembrane region" description="Helical" evidence="6">
    <location>
        <begin position="51"/>
        <end position="71"/>
    </location>
</feature>
<gene>
    <name evidence="7" type="ORF">Ami3637_15690</name>
</gene>